<sequence length="156" mass="18547">MFDTRKLADFAIEQIEKFSKVYQDETFYAFAIDTSLLCLNSLERFEGSLKEYSTRWPKQYDTKEKIDEMKYNTGDWKYQGFADFGDLSIQDEEGFYQGPFDDDLYEGHYDADDETQKTTAYAIAMNEILEILKQKDSFRSLKKTDDFKIIRVEHNY</sequence>
<protein>
    <submittedName>
        <fullName evidence="1">PF14136 domain protein</fullName>
    </submittedName>
</protein>
<proteinExistence type="predicted"/>
<dbReference type="Pfam" id="PF14136">
    <property type="entry name" value="DUF4303"/>
    <property type="match status" value="1"/>
</dbReference>
<keyword evidence="2" id="KW-1185">Reference proteome</keyword>
<evidence type="ECO:0000313" key="1">
    <source>
        <dbReference type="EMBL" id="EMY77982.1"/>
    </source>
</evidence>
<gene>
    <name evidence="1" type="ORF">LEP1GSC060_1809</name>
</gene>
<evidence type="ECO:0000313" key="2">
    <source>
        <dbReference type="Proteomes" id="UP000012313"/>
    </source>
</evidence>
<dbReference type="RefSeq" id="WP_003000787.1">
    <property type="nucleotide sequence ID" value="NZ_AOHC02000026.1"/>
</dbReference>
<dbReference type="InterPro" id="IPR025409">
    <property type="entry name" value="DUF4303"/>
</dbReference>
<name>N1WL83_9LEPT</name>
<accession>N1WL83</accession>
<organism evidence="1 2">
    <name type="scientific">Leptospira weilii serovar Ranarum str. ICFT</name>
    <dbReference type="NCBI Taxonomy" id="1218598"/>
    <lineage>
        <taxon>Bacteria</taxon>
        <taxon>Pseudomonadati</taxon>
        <taxon>Spirochaetota</taxon>
        <taxon>Spirochaetia</taxon>
        <taxon>Leptospirales</taxon>
        <taxon>Leptospiraceae</taxon>
        <taxon>Leptospira</taxon>
    </lineage>
</organism>
<dbReference type="Proteomes" id="UP000012313">
    <property type="component" value="Unassembled WGS sequence"/>
</dbReference>
<reference evidence="1" key="1">
    <citation type="submission" date="2013-03" db="EMBL/GenBank/DDBJ databases">
        <authorList>
            <person name="Harkins D.M."/>
            <person name="Durkin A.S."/>
            <person name="Brinkac L.M."/>
            <person name="Haft D.H."/>
            <person name="Selengut J.D."/>
            <person name="Sanka R."/>
            <person name="DePew J."/>
            <person name="Purushe J."/>
            <person name="Hartskeerl R.A."/>
            <person name="Ahmed A."/>
            <person name="van der Linden H."/>
            <person name="Goris M.G.A."/>
            <person name="Vinetz J.M."/>
            <person name="Sutton G.G."/>
            <person name="Nierman W.C."/>
            <person name="Fouts D.E."/>
        </authorList>
    </citation>
    <scope>NUCLEOTIDE SEQUENCE [LARGE SCALE GENOMIC DNA]</scope>
    <source>
        <strain evidence="1">ICFT</strain>
    </source>
</reference>
<dbReference type="AlphaFoldDB" id="N1WL83"/>
<dbReference type="OrthoDB" id="344191at2"/>
<comment type="caution">
    <text evidence="1">The sequence shown here is derived from an EMBL/GenBank/DDBJ whole genome shotgun (WGS) entry which is preliminary data.</text>
</comment>
<dbReference type="EMBL" id="AOHC02000026">
    <property type="protein sequence ID" value="EMY77982.1"/>
    <property type="molecule type" value="Genomic_DNA"/>
</dbReference>